<feature type="region of interest" description="Disordered" evidence="1">
    <location>
        <begin position="43"/>
        <end position="66"/>
    </location>
</feature>
<accession>A0A699KTA1</accession>
<dbReference type="AlphaFoldDB" id="A0A699KTA1"/>
<proteinExistence type="predicted"/>
<dbReference type="EMBL" id="BKCJ010552580">
    <property type="protein sequence ID" value="GFB10276.1"/>
    <property type="molecule type" value="Genomic_DNA"/>
</dbReference>
<sequence>VDFKDLDSPKDDAPVIIQDEDEEEAHTKEVHDKEVYVEQHKTPKDALASHLSSPKTVRIKEPSTQVSSDQAKIKTLDSLPSILNKDTKALDRDNGTNEVIPDFKAIYLHLSGWREVMQAYPKRTKAGWTTIYEKIQTRIDNLHKTKQELGIDFNKPLGEQDALNKLNDLARKKRKHADDIHDYFRSTKRYKSLV</sequence>
<organism evidence="2">
    <name type="scientific">Tanacetum cinerariifolium</name>
    <name type="common">Dalmatian daisy</name>
    <name type="synonym">Chrysanthemum cinerariifolium</name>
    <dbReference type="NCBI Taxonomy" id="118510"/>
    <lineage>
        <taxon>Eukaryota</taxon>
        <taxon>Viridiplantae</taxon>
        <taxon>Streptophyta</taxon>
        <taxon>Embryophyta</taxon>
        <taxon>Tracheophyta</taxon>
        <taxon>Spermatophyta</taxon>
        <taxon>Magnoliopsida</taxon>
        <taxon>eudicotyledons</taxon>
        <taxon>Gunneridae</taxon>
        <taxon>Pentapetalae</taxon>
        <taxon>asterids</taxon>
        <taxon>campanulids</taxon>
        <taxon>Asterales</taxon>
        <taxon>Asteraceae</taxon>
        <taxon>Asteroideae</taxon>
        <taxon>Anthemideae</taxon>
        <taxon>Anthemidinae</taxon>
        <taxon>Tanacetum</taxon>
    </lineage>
</organism>
<evidence type="ECO:0000313" key="2">
    <source>
        <dbReference type="EMBL" id="GFB10276.1"/>
    </source>
</evidence>
<protein>
    <submittedName>
        <fullName evidence="2">Uncharacterized protein</fullName>
    </submittedName>
</protein>
<evidence type="ECO:0000256" key="1">
    <source>
        <dbReference type="SAM" id="MobiDB-lite"/>
    </source>
</evidence>
<feature type="non-terminal residue" evidence="2">
    <location>
        <position position="1"/>
    </location>
</feature>
<comment type="caution">
    <text evidence="2">The sequence shown here is derived from an EMBL/GenBank/DDBJ whole genome shotgun (WGS) entry which is preliminary data.</text>
</comment>
<reference evidence="2" key="1">
    <citation type="journal article" date="2019" name="Sci. Rep.">
        <title>Draft genome of Tanacetum cinerariifolium, the natural source of mosquito coil.</title>
        <authorList>
            <person name="Yamashiro T."/>
            <person name="Shiraishi A."/>
            <person name="Satake H."/>
            <person name="Nakayama K."/>
        </authorList>
    </citation>
    <scope>NUCLEOTIDE SEQUENCE</scope>
</reference>
<gene>
    <name evidence="2" type="ORF">Tci_682247</name>
</gene>
<name>A0A699KTA1_TANCI</name>